<feature type="transmembrane region" description="Helical" evidence="1">
    <location>
        <begin position="129"/>
        <end position="147"/>
    </location>
</feature>
<evidence type="ECO:0000313" key="2">
    <source>
        <dbReference type="EMBL" id="QAT17471.1"/>
    </source>
</evidence>
<dbReference type="AlphaFoldDB" id="A0A410P5W8"/>
<accession>A0A410P5W8</accession>
<keyword evidence="3" id="KW-1185">Reference proteome</keyword>
<sequence>MLAKKFALGFGIAVIFPMMIHYGVATFVPEPKWQDYHHMDETMQMNRQNMTEAERQQAAAKRQKQQDAWKYDQKRFQRALFSVAAPLGIVAIIIGSLVTIQAIGTGLMFGGIFSVLDGYCNYWSELPDGARFVSLLIAFVVLIYIGWRKLAK</sequence>
<dbReference type="Proteomes" id="UP000287243">
    <property type="component" value="Chromosome"/>
</dbReference>
<organism evidence="2 3">
    <name type="scientific">Velamenicoccus archaeovorus</name>
    <dbReference type="NCBI Taxonomy" id="1930593"/>
    <lineage>
        <taxon>Bacteria</taxon>
        <taxon>Pseudomonadati</taxon>
        <taxon>Candidatus Omnitrophota</taxon>
        <taxon>Candidatus Velamenicoccus</taxon>
    </lineage>
</organism>
<protein>
    <submittedName>
        <fullName evidence="2">Undecaprenyl pyrophosphate phosphatase</fullName>
    </submittedName>
</protein>
<evidence type="ECO:0000313" key="3">
    <source>
        <dbReference type="Proteomes" id="UP000287243"/>
    </source>
</evidence>
<keyword evidence="1" id="KW-0812">Transmembrane</keyword>
<feature type="transmembrane region" description="Helical" evidence="1">
    <location>
        <begin position="79"/>
        <end position="109"/>
    </location>
</feature>
<dbReference type="RefSeq" id="WP_128700303.1">
    <property type="nucleotide sequence ID" value="NZ_CP019384.1"/>
</dbReference>
<dbReference type="EMBL" id="CP019384">
    <property type="protein sequence ID" value="QAT17471.1"/>
    <property type="molecule type" value="Genomic_DNA"/>
</dbReference>
<evidence type="ECO:0000256" key="1">
    <source>
        <dbReference type="SAM" id="Phobius"/>
    </source>
</evidence>
<gene>
    <name evidence="2" type="ORF">BU251_06960</name>
</gene>
<reference evidence="2 3" key="1">
    <citation type="submission" date="2017-01" db="EMBL/GenBank/DDBJ databases">
        <title>First insights into the biology of 'candidatus Vampirococcus archaeovorus'.</title>
        <authorList>
            <person name="Kizina J."/>
            <person name="Jordan S."/>
            <person name="Stueber K."/>
            <person name="Reinhardt R."/>
            <person name="Harder J."/>
        </authorList>
    </citation>
    <scope>NUCLEOTIDE SEQUENCE [LARGE SCALE GENOMIC DNA]</scope>
    <source>
        <strain evidence="2 3">LiM</strain>
    </source>
</reference>
<dbReference type="OrthoDB" id="8449334at2"/>
<proteinExistence type="predicted"/>
<name>A0A410P5W8_VELA1</name>
<keyword evidence="1" id="KW-1133">Transmembrane helix</keyword>
<dbReference type="KEGG" id="vai:BU251_06960"/>
<feature type="transmembrane region" description="Helical" evidence="1">
    <location>
        <begin position="6"/>
        <end position="28"/>
    </location>
</feature>
<keyword evidence="1" id="KW-0472">Membrane</keyword>